<dbReference type="InterPro" id="IPR014729">
    <property type="entry name" value="Rossmann-like_a/b/a_fold"/>
</dbReference>
<dbReference type="Gene3D" id="3.40.50.620">
    <property type="entry name" value="HUPs"/>
    <property type="match status" value="1"/>
</dbReference>
<evidence type="ECO:0000256" key="3">
    <source>
        <dbReference type="ARBA" id="ARBA00022695"/>
    </source>
</evidence>
<dbReference type="EMBL" id="LWDV01000009">
    <property type="protein sequence ID" value="OCL25976.1"/>
    <property type="molecule type" value="Genomic_DNA"/>
</dbReference>
<feature type="binding site" evidence="9">
    <location>
        <position position="42"/>
    </location>
    <ligand>
        <name>substrate</name>
    </ligand>
</feature>
<dbReference type="PANTHER" id="PTHR21342">
    <property type="entry name" value="PHOSPHOPANTETHEINE ADENYLYLTRANSFERASE"/>
    <property type="match status" value="1"/>
</dbReference>
<name>A0A1C0A6V8_9FIRM</name>
<dbReference type="InterPro" id="IPR004821">
    <property type="entry name" value="Cyt_trans-like"/>
</dbReference>
<dbReference type="RefSeq" id="WP_068717332.1">
    <property type="nucleotide sequence ID" value="NZ_LWDV01000009.1"/>
</dbReference>
<keyword evidence="4 9" id="KW-0547">Nucleotide-binding</keyword>
<sequence>MSNIAVYAGSFDPVTNGHLDIIERASRTFDKVIVAVFHNPNKSPLFTMEERMEMLAEAVQDFDGVEVDGFEGLLIDYINNQKAGVIIRGLRAVSDFEAEFQMASMNKKLAPDIETLFMMTSTEYAYLSSSSIKEVASFGGCIEGLVPDHVIKRLIKRLKEEDKMI</sequence>
<comment type="cofactor">
    <cofactor evidence="9">
        <name>Mg(2+)</name>
        <dbReference type="ChEBI" id="CHEBI:18420"/>
    </cofactor>
</comment>
<comment type="subunit">
    <text evidence="9">Homohexamer.</text>
</comment>
<dbReference type="PANTHER" id="PTHR21342:SF1">
    <property type="entry name" value="PHOSPHOPANTETHEINE ADENYLYLTRANSFERASE"/>
    <property type="match status" value="1"/>
</dbReference>
<dbReference type="EC" id="2.7.7.3" evidence="9"/>
<keyword evidence="2 9" id="KW-0808">Transferase</keyword>
<dbReference type="OrthoDB" id="9806661at2"/>
<keyword evidence="3 9" id="KW-0548">Nucleotidyltransferase</keyword>
<feature type="binding site" evidence="9">
    <location>
        <position position="99"/>
    </location>
    <ligand>
        <name>ATP</name>
        <dbReference type="ChEBI" id="CHEBI:30616"/>
    </ligand>
</feature>
<comment type="subcellular location">
    <subcellularLocation>
        <location evidence="9">Cytoplasm</location>
    </subcellularLocation>
</comment>
<keyword evidence="12" id="KW-1185">Reference proteome</keyword>
<gene>
    <name evidence="9" type="primary">coaD</name>
    <name evidence="11" type="ORF">U472_08080</name>
</gene>
<dbReference type="Pfam" id="PF01467">
    <property type="entry name" value="CTP_transf_like"/>
    <property type="match status" value="1"/>
</dbReference>
<keyword evidence="1 9" id="KW-0963">Cytoplasm</keyword>
<feature type="binding site" evidence="9">
    <location>
        <position position="74"/>
    </location>
    <ligand>
        <name>substrate</name>
    </ligand>
</feature>
<comment type="caution">
    <text evidence="11">The sequence shown here is derived from an EMBL/GenBank/DDBJ whole genome shotgun (WGS) entry which is preliminary data.</text>
</comment>
<feature type="binding site" evidence="9">
    <location>
        <begin position="124"/>
        <end position="130"/>
    </location>
    <ligand>
        <name>ATP</name>
        <dbReference type="ChEBI" id="CHEBI:30616"/>
    </ligand>
</feature>
<feature type="binding site" evidence="9">
    <location>
        <begin position="89"/>
        <end position="91"/>
    </location>
    <ligand>
        <name>ATP</name>
        <dbReference type="ChEBI" id="CHEBI:30616"/>
    </ligand>
</feature>
<evidence type="ECO:0000256" key="1">
    <source>
        <dbReference type="ARBA" id="ARBA00022490"/>
    </source>
</evidence>
<evidence type="ECO:0000259" key="10">
    <source>
        <dbReference type="Pfam" id="PF01467"/>
    </source>
</evidence>
<keyword evidence="6 9" id="KW-0460">Magnesium</keyword>
<protein>
    <recommendedName>
        <fullName evidence="9">Phosphopantetheine adenylyltransferase</fullName>
        <ecNumber evidence="9">2.7.7.3</ecNumber>
    </recommendedName>
    <alternativeName>
        <fullName evidence="9">Dephospho-CoA pyrophosphorylase</fullName>
    </alternativeName>
    <alternativeName>
        <fullName evidence="9">Pantetheine-phosphate adenylyltransferase</fullName>
        <shortName evidence="9">PPAT</shortName>
    </alternativeName>
</protein>
<feature type="domain" description="Cytidyltransferase-like" evidence="10">
    <location>
        <begin position="6"/>
        <end position="134"/>
    </location>
</feature>
<reference evidence="11 12" key="2">
    <citation type="submission" date="2016-08" db="EMBL/GenBank/DDBJ databases">
        <title>Orenia metallireducens sp. nov. strain Z6, a Novel Metal-reducing Firmicute from the Deep Subsurface.</title>
        <authorList>
            <person name="Maxim B.I."/>
            <person name="Kenneth K."/>
            <person name="Flynn T.M."/>
            <person name="Oloughlin E.J."/>
            <person name="Locke R.A."/>
            <person name="Weber J.R."/>
            <person name="Egan S.M."/>
            <person name="Mackie R.I."/>
            <person name="Cann I.K."/>
        </authorList>
    </citation>
    <scope>NUCLEOTIDE SEQUENCE [LARGE SCALE GENOMIC DNA]</scope>
    <source>
        <strain evidence="11 12">Z6</strain>
    </source>
</reference>
<reference evidence="12" key="1">
    <citation type="submission" date="2016-07" db="EMBL/GenBank/DDBJ databases">
        <authorList>
            <person name="Florea S."/>
            <person name="Webb J.S."/>
            <person name="Jaromczyk J."/>
            <person name="Schardl C.L."/>
        </authorList>
    </citation>
    <scope>NUCLEOTIDE SEQUENCE [LARGE SCALE GENOMIC DNA]</scope>
    <source>
        <strain evidence="12">Z6</strain>
    </source>
</reference>
<dbReference type="SUPFAM" id="SSF52374">
    <property type="entry name" value="Nucleotidylyl transferase"/>
    <property type="match status" value="1"/>
</dbReference>
<dbReference type="AlphaFoldDB" id="A0A1C0A6V8"/>
<dbReference type="CDD" id="cd02163">
    <property type="entry name" value="PPAT"/>
    <property type="match status" value="1"/>
</dbReference>
<evidence type="ECO:0000313" key="12">
    <source>
        <dbReference type="Proteomes" id="UP000093514"/>
    </source>
</evidence>
<evidence type="ECO:0000256" key="5">
    <source>
        <dbReference type="ARBA" id="ARBA00022840"/>
    </source>
</evidence>
<dbReference type="InterPro" id="IPR001980">
    <property type="entry name" value="PPAT"/>
</dbReference>
<evidence type="ECO:0000313" key="11">
    <source>
        <dbReference type="EMBL" id="OCL25976.1"/>
    </source>
</evidence>
<feature type="binding site" evidence="9">
    <location>
        <position position="18"/>
    </location>
    <ligand>
        <name>ATP</name>
        <dbReference type="ChEBI" id="CHEBI:30616"/>
    </ligand>
</feature>
<dbReference type="NCBIfam" id="TIGR00125">
    <property type="entry name" value="cyt_tran_rel"/>
    <property type="match status" value="1"/>
</dbReference>
<feature type="binding site" evidence="9">
    <location>
        <begin position="10"/>
        <end position="11"/>
    </location>
    <ligand>
        <name>ATP</name>
        <dbReference type="ChEBI" id="CHEBI:30616"/>
    </ligand>
</feature>
<comment type="pathway">
    <text evidence="9">Cofactor biosynthesis; coenzyme A biosynthesis; CoA from (R)-pantothenate: step 4/5.</text>
</comment>
<keyword evidence="5 9" id="KW-0067">ATP-binding</keyword>
<feature type="binding site" evidence="9">
    <location>
        <position position="88"/>
    </location>
    <ligand>
        <name>substrate</name>
    </ligand>
</feature>
<dbReference type="PRINTS" id="PR01020">
    <property type="entry name" value="LPSBIOSNTHSS"/>
</dbReference>
<dbReference type="GO" id="GO:0015937">
    <property type="term" value="P:coenzyme A biosynthetic process"/>
    <property type="evidence" value="ECO:0007669"/>
    <property type="project" value="UniProtKB-UniRule"/>
</dbReference>
<feature type="site" description="Transition state stabilizer" evidence="9">
    <location>
        <position position="18"/>
    </location>
</feature>
<organism evidence="11 12">
    <name type="scientific">Orenia metallireducens</name>
    <dbReference type="NCBI Taxonomy" id="1413210"/>
    <lineage>
        <taxon>Bacteria</taxon>
        <taxon>Bacillati</taxon>
        <taxon>Bacillota</taxon>
        <taxon>Clostridia</taxon>
        <taxon>Halanaerobiales</taxon>
        <taxon>Halobacteroidaceae</taxon>
        <taxon>Orenia</taxon>
    </lineage>
</organism>
<comment type="similarity">
    <text evidence="9">Belongs to the bacterial CoaD family.</text>
</comment>
<evidence type="ECO:0000256" key="9">
    <source>
        <dbReference type="HAMAP-Rule" id="MF_00151"/>
    </source>
</evidence>
<proteinExistence type="inferred from homology"/>
<evidence type="ECO:0000256" key="2">
    <source>
        <dbReference type="ARBA" id="ARBA00022679"/>
    </source>
</evidence>
<evidence type="ECO:0000256" key="8">
    <source>
        <dbReference type="ARBA" id="ARBA00029346"/>
    </source>
</evidence>
<comment type="function">
    <text evidence="9">Reversibly transfers an adenylyl group from ATP to 4'-phosphopantetheine, yielding dephospho-CoA (dPCoA) and pyrophosphate.</text>
</comment>
<dbReference type="GO" id="GO:0005737">
    <property type="term" value="C:cytoplasm"/>
    <property type="evidence" value="ECO:0007669"/>
    <property type="project" value="UniProtKB-SubCell"/>
</dbReference>
<dbReference type="GO" id="GO:0005524">
    <property type="term" value="F:ATP binding"/>
    <property type="evidence" value="ECO:0007669"/>
    <property type="project" value="UniProtKB-KW"/>
</dbReference>
<comment type="catalytic activity">
    <reaction evidence="8 9">
        <text>(R)-4'-phosphopantetheine + ATP + H(+) = 3'-dephospho-CoA + diphosphate</text>
        <dbReference type="Rhea" id="RHEA:19801"/>
        <dbReference type="ChEBI" id="CHEBI:15378"/>
        <dbReference type="ChEBI" id="CHEBI:30616"/>
        <dbReference type="ChEBI" id="CHEBI:33019"/>
        <dbReference type="ChEBI" id="CHEBI:57328"/>
        <dbReference type="ChEBI" id="CHEBI:61723"/>
        <dbReference type="EC" id="2.7.7.3"/>
    </reaction>
</comment>
<accession>A0A1C0A6V8</accession>
<evidence type="ECO:0000256" key="6">
    <source>
        <dbReference type="ARBA" id="ARBA00022842"/>
    </source>
</evidence>
<dbReference type="Proteomes" id="UP000093514">
    <property type="component" value="Unassembled WGS sequence"/>
</dbReference>
<keyword evidence="7 9" id="KW-0173">Coenzyme A biosynthesis</keyword>
<evidence type="ECO:0000256" key="4">
    <source>
        <dbReference type="ARBA" id="ARBA00022741"/>
    </source>
</evidence>
<dbReference type="HAMAP" id="MF_00151">
    <property type="entry name" value="PPAT_bact"/>
    <property type="match status" value="1"/>
</dbReference>
<dbReference type="NCBIfam" id="TIGR01510">
    <property type="entry name" value="coaD_prev_kdtB"/>
    <property type="match status" value="1"/>
</dbReference>
<dbReference type="GO" id="GO:0004595">
    <property type="term" value="F:pantetheine-phosphate adenylyltransferase activity"/>
    <property type="evidence" value="ECO:0007669"/>
    <property type="project" value="UniProtKB-UniRule"/>
</dbReference>
<dbReference type="UniPathway" id="UPA00241">
    <property type="reaction ID" value="UER00355"/>
</dbReference>
<feature type="binding site" evidence="9">
    <location>
        <position position="10"/>
    </location>
    <ligand>
        <name>substrate</name>
    </ligand>
</feature>
<evidence type="ECO:0000256" key="7">
    <source>
        <dbReference type="ARBA" id="ARBA00022993"/>
    </source>
</evidence>